<feature type="domain" description="DUF4468" evidence="2">
    <location>
        <begin position="39"/>
        <end position="124"/>
    </location>
</feature>
<comment type="caution">
    <text evidence="4">The sequence shown here is derived from an EMBL/GenBank/DDBJ whole genome shotgun (WGS) entry which is preliminary data.</text>
</comment>
<evidence type="ECO:0000313" key="6">
    <source>
        <dbReference type="EMBL" id="MTU70087.1"/>
    </source>
</evidence>
<evidence type="ECO:0000313" key="5">
    <source>
        <dbReference type="EMBL" id="MTU38502.1"/>
    </source>
</evidence>
<reference evidence="8 9" key="1">
    <citation type="journal article" date="2019" name="Nat. Med.">
        <title>A library of human gut bacterial isolates paired with longitudinal multiomics data enables mechanistic microbiome research.</title>
        <authorList>
            <person name="Poyet M."/>
            <person name="Groussin M."/>
            <person name="Gibbons S.M."/>
            <person name="Avila-Pacheco J."/>
            <person name="Jiang X."/>
            <person name="Kearney S.M."/>
            <person name="Perrotta A.R."/>
            <person name="Berdy B."/>
            <person name="Zhao S."/>
            <person name="Lieberman T.D."/>
            <person name="Swanson P.K."/>
            <person name="Smith M."/>
            <person name="Roesemann S."/>
            <person name="Alexander J.E."/>
            <person name="Rich S.A."/>
            <person name="Livny J."/>
            <person name="Vlamakis H."/>
            <person name="Clish C."/>
            <person name="Bullock K."/>
            <person name="Deik A."/>
            <person name="Scott J."/>
            <person name="Pierce K.A."/>
            <person name="Xavier R.J."/>
            <person name="Alm E.J."/>
        </authorList>
    </citation>
    <scope>NUCLEOTIDE SEQUENCE [LARGE SCALE GENOMIC DNA]</scope>
    <source>
        <strain evidence="7 11">BIOML-A11</strain>
        <strain evidence="6 10">BIOML-A16</strain>
        <strain evidence="4 9">BIOML-A25</strain>
        <strain evidence="5 8">BIOML-A29</strain>
    </source>
</reference>
<evidence type="ECO:0000259" key="2">
    <source>
        <dbReference type="Pfam" id="PF14730"/>
    </source>
</evidence>
<sequence>MMKKLFFLLLIMLPALATAQGHKGEVDECAPMRNGKVCYRDTVHVKDMSQDQIFEVINQWAKKSYAKDIFLSNVNSKKSKGTINVSSKVEMLLNDTDKTIIKYKMKINCHDNCYSAEVSNIVYQYDPQNNKKFKTYSAESVIANNGKSNTVALIKDPKLFCNATFFFVENLFADILDAVNDAEL</sequence>
<dbReference type="EMBL" id="WNDA01000022">
    <property type="protein sequence ID" value="MTU70087.1"/>
    <property type="molecule type" value="Genomic_DNA"/>
</dbReference>
<dbReference type="Gene3D" id="3.30.530.80">
    <property type="match status" value="1"/>
</dbReference>
<dbReference type="InterPro" id="IPR027823">
    <property type="entry name" value="DUF4468"/>
</dbReference>
<dbReference type="Proteomes" id="UP000437446">
    <property type="component" value="Unassembled WGS sequence"/>
</dbReference>
<evidence type="ECO:0000313" key="10">
    <source>
        <dbReference type="Proteomes" id="UP000448908"/>
    </source>
</evidence>
<dbReference type="Proteomes" id="UP000482671">
    <property type="component" value="Unassembled WGS sequence"/>
</dbReference>
<dbReference type="EMBL" id="BQNZ01000010">
    <property type="protein sequence ID" value="GKH74361.1"/>
    <property type="molecule type" value="Genomic_DNA"/>
</dbReference>
<dbReference type="Proteomes" id="UP001055114">
    <property type="component" value="Unassembled WGS sequence"/>
</dbReference>
<feature type="chain" id="PRO_5044584878" evidence="1">
    <location>
        <begin position="20"/>
        <end position="184"/>
    </location>
</feature>
<feature type="signal peptide" evidence="1">
    <location>
        <begin position="1"/>
        <end position="19"/>
    </location>
</feature>
<reference evidence="3" key="2">
    <citation type="submission" date="2022-01" db="EMBL/GenBank/DDBJ databases">
        <title>Novel bile acid biosynthetic pathways are enriched in the microbiome of centenarians.</title>
        <authorList>
            <person name="Sato Y."/>
            <person name="Atarashi K."/>
            <person name="Plichta R.D."/>
            <person name="Arai Y."/>
            <person name="Sasajima S."/>
            <person name="Kearney M.S."/>
            <person name="Suda W."/>
            <person name="Takeshita K."/>
            <person name="Sasaki T."/>
            <person name="Okamoto S."/>
            <person name="Skelly N.A."/>
            <person name="Okamura Y."/>
            <person name="Vlamakis H."/>
            <person name="Li Y."/>
            <person name="Tanoue T."/>
            <person name="Takei H."/>
            <person name="Nittono H."/>
            <person name="Narushima S."/>
            <person name="Irie J."/>
            <person name="Itoh H."/>
            <person name="Moriya K."/>
            <person name="Sugiura Y."/>
            <person name="Suematsu M."/>
            <person name="Moritoki N."/>
            <person name="Shibata S."/>
            <person name="Littman R.D."/>
            <person name="Fischbach A.M."/>
            <person name="Uwamino Y."/>
            <person name="Inoue T."/>
            <person name="Honda A."/>
            <person name="Hattori M."/>
            <person name="Murai T."/>
            <person name="Xavier J.R."/>
            <person name="Hirose N."/>
            <person name="Honda K."/>
        </authorList>
    </citation>
    <scope>NUCLEOTIDE SEQUENCE</scope>
    <source>
        <strain evidence="3">CE91-St3</strain>
    </source>
</reference>
<dbReference type="EMBL" id="WNDD01000015">
    <property type="protein sequence ID" value="MTV02808.1"/>
    <property type="molecule type" value="Genomic_DNA"/>
</dbReference>
<dbReference type="CDD" id="cd12190">
    <property type="entry name" value="Bacova_04320_like"/>
    <property type="match status" value="1"/>
</dbReference>
<evidence type="ECO:0000313" key="11">
    <source>
        <dbReference type="Proteomes" id="UP000482671"/>
    </source>
</evidence>
<dbReference type="EMBL" id="WNCR01000010">
    <property type="protein sequence ID" value="MTU30777.1"/>
    <property type="molecule type" value="Genomic_DNA"/>
</dbReference>
<proteinExistence type="predicted"/>
<name>A0A354MF91_9BACT</name>
<evidence type="ECO:0000313" key="3">
    <source>
        <dbReference type="EMBL" id="GKH74361.1"/>
    </source>
</evidence>
<evidence type="ECO:0000313" key="4">
    <source>
        <dbReference type="EMBL" id="MTU30777.1"/>
    </source>
</evidence>
<gene>
    <name evidence="3" type="ORF">CE91St3_42240</name>
    <name evidence="4" type="ORF">GMD66_16485</name>
    <name evidence="5" type="ORF">GMD82_03045</name>
    <name evidence="6" type="ORF">GMD92_13655</name>
    <name evidence="7" type="ORF">GME02_14370</name>
</gene>
<keyword evidence="1" id="KW-0732">Signal</keyword>
<evidence type="ECO:0000313" key="8">
    <source>
        <dbReference type="Proteomes" id="UP000434916"/>
    </source>
</evidence>
<accession>A0A354MF91</accession>
<evidence type="ECO:0000313" key="7">
    <source>
        <dbReference type="EMBL" id="MTV02808.1"/>
    </source>
</evidence>
<evidence type="ECO:0000256" key="1">
    <source>
        <dbReference type="SAM" id="SignalP"/>
    </source>
</evidence>
<evidence type="ECO:0000313" key="9">
    <source>
        <dbReference type="Proteomes" id="UP000437446"/>
    </source>
</evidence>
<dbReference type="AlphaFoldDB" id="A0A354MF91"/>
<dbReference type="EMBL" id="WNCN01000003">
    <property type="protein sequence ID" value="MTU38502.1"/>
    <property type="molecule type" value="Genomic_DNA"/>
</dbReference>
<keyword evidence="8" id="KW-1185">Reference proteome</keyword>
<dbReference type="STRING" id="46503.ERS852463_01572"/>
<protein>
    <submittedName>
        <fullName evidence="4">DUF4468 domain-containing protein</fullName>
    </submittedName>
</protein>
<dbReference type="Proteomes" id="UP000434916">
    <property type="component" value="Unassembled WGS sequence"/>
</dbReference>
<organism evidence="4 9">
    <name type="scientific">Parabacteroides merdae</name>
    <dbReference type="NCBI Taxonomy" id="46503"/>
    <lineage>
        <taxon>Bacteria</taxon>
        <taxon>Pseudomonadati</taxon>
        <taxon>Bacteroidota</taxon>
        <taxon>Bacteroidia</taxon>
        <taxon>Bacteroidales</taxon>
        <taxon>Tannerellaceae</taxon>
        <taxon>Parabacteroides</taxon>
    </lineage>
</organism>
<dbReference type="Proteomes" id="UP000448908">
    <property type="component" value="Unassembled WGS sequence"/>
</dbReference>
<dbReference type="Pfam" id="PF14730">
    <property type="entry name" value="DUF4468"/>
    <property type="match status" value="1"/>
</dbReference>
<dbReference type="OrthoDB" id="1095479at2"/>